<gene>
    <name evidence="3" type="ORF">FHR19_002972</name>
</gene>
<reference evidence="3 4" key="1">
    <citation type="submission" date="2020-08" db="EMBL/GenBank/DDBJ databases">
        <title>Genomic Encyclopedia of Type Strains, Phase IV (KMG-IV): sequencing the most valuable type-strain genomes for metagenomic binning, comparative biology and taxonomic classification.</title>
        <authorList>
            <person name="Goeker M."/>
        </authorList>
    </citation>
    <scope>NUCLEOTIDE SEQUENCE [LARGE SCALE GENOMIC DNA]</scope>
    <source>
        <strain evidence="3 4">DSM 27244</strain>
    </source>
</reference>
<feature type="domain" description="Glycosyl transferase family 1" evidence="1">
    <location>
        <begin position="208"/>
        <end position="366"/>
    </location>
</feature>
<dbReference type="Pfam" id="PF13439">
    <property type="entry name" value="Glyco_transf_4"/>
    <property type="match status" value="1"/>
</dbReference>
<dbReference type="RefSeq" id="WP_184029848.1">
    <property type="nucleotide sequence ID" value="NZ_JACIJJ010000004.1"/>
</dbReference>
<dbReference type="Gene3D" id="3.40.50.2000">
    <property type="entry name" value="Glycogen Phosphorylase B"/>
    <property type="match status" value="2"/>
</dbReference>
<organism evidence="3 4">
    <name type="scientific">Sphingomonas yantingensis</name>
    <dbReference type="NCBI Taxonomy" id="1241761"/>
    <lineage>
        <taxon>Bacteria</taxon>
        <taxon>Pseudomonadati</taxon>
        <taxon>Pseudomonadota</taxon>
        <taxon>Alphaproteobacteria</taxon>
        <taxon>Sphingomonadales</taxon>
        <taxon>Sphingomonadaceae</taxon>
        <taxon>Sphingomonas</taxon>
    </lineage>
</organism>
<dbReference type="AlphaFoldDB" id="A0A7W9ASI8"/>
<dbReference type="InterPro" id="IPR001296">
    <property type="entry name" value="Glyco_trans_1"/>
</dbReference>
<evidence type="ECO:0000259" key="2">
    <source>
        <dbReference type="Pfam" id="PF13439"/>
    </source>
</evidence>
<proteinExistence type="predicted"/>
<sequence>MLRVLTLSTLFPDATRPNFGVFVERQTLGLAALPDTEVRVVAPVGLAPFPLSKHPSHRKLAALPRHETWKGLSVERPRFLNIPATSGRFHAAMLIRALVPALTSIRRDFAFDVIDASFFFPDGPAAVAFGKRFSVPVSIKARGADIHHWGRAAPTLDAVRHAGGAADGLLAVSAAMREDMIALGMPSDRIAIHHTGVDQARFRPDLAAKAALGVTGPLVASVGALIPRKGHGIVIEAVARLPGVSLRIAGEGPERARLQGLIDAFDVGDRVRLLGPVPHDALPPLLAAADVMALASSSEGLANAWVEALASGTPLVIPDAGGAREVVDRAEAGRIVARTPEAFAEAIDGLLRVPPAREAVRATAAKFTWERNAQTLRAHLAALVEKKKKKKKRDPGSSPG</sequence>
<dbReference type="InterPro" id="IPR028098">
    <property type="entry name" value="Glyco_trans_4-like_N"/>
</dbReference>
<keyword evidence="4" id="KW-1185">Reference proteome</keyword>
<comment type="caution">
    <text evidence="3">The sequence shown here is derived from an EMBL/GenBank/DDBJ whole genome shotgun (WGS) entry which is preliminary data.</text>
</comment>
<feature type="domain" description="Glycosyltransferase subfamily 4-like N-terminal" evidence="2">
    <location>
        <begin position="95"/>
        <end position="201"/>
    </location>
</feature>
<dbReference type="PANTHER" id="PTHR45947">
    <property type="entry name" value="SULFOQUINOVOSYL TRANSFERASE SQD2"/>
    <property type="match status" value="1"/>
</dbReference>
<dbReference type="EMBL" id="JACIJJ010000004">
    <property type="protein sequence ID" value="MBB5699606.1"/>
    <property type="molecule type" value="Genomic_DNA"/>
</dbReference>
<dbReference type="Proteomes" id="UP000557739">
    <property type="component" value="Unassembled WGS sequence"/>
</dbReference>
<evidence type="ECO:0000313" key="4">
    <source>
        <dbReference type="Proteomes" id="UP000557739"/>
    </source>
</evidence>
<evidence type="ECO:0000313" key="3">
    <source>
        <dbReference type="EMBL" id="MBB5699606.1"/>
    </source>
</evidence>
<dbReference type="Pfam" id="PF00534">
    <property type="entry name" value="Glycos_transf_1"/>
    <property type="match status" value="1"/>
</dbReference>
<name>A0A7W9ASI8_9SPHN</name>
<dbReference type="SUPFAM" id="SSF53756">
    <property type="entry name" value="UDP-Glycosyltransferase/glycogen phosphorylase"/>
    <property type="match status" value="1"/>
</dbReference>
<evidence type="ECO:0000259" key="1">
    <source>
        <dbReference type="Pfam" id="PF00534"/>
    </source>
</evidence>
<dbReference type="PANTHER" id="PTHR45947:SF3">
    <property type="entry name" value="SULFOQUINOVOSYL TRANSFERASE SQD2"/>
    <property type="match status" value="1"/>
</dbReference>
<dbReference type="InterPro" id="IPR050194">
    <property type="entry name" value="Glycosyltransferase_grp1"/>
</dbReference>
<protein>
    <submittedName>
        <fullName evidence="3">Glycosyltransferase involved in cell wall biosynthesis</fullName>
    </submittedName>
</protein>
<dbReference type="GO" id="GO:0016758">
    <property type="term" value="F:hexosyltransferase activity"/>
    <property type="evidence" value="ECO:0007669"/>
    <property type="project" value="TreeGrafter"/>
</dbReference>
<accession>A0A7W9ASI8</accession>
<keyword evidence="3" id="KW-0808">Transferase</keyword>